<evidence type="ECO:0000313" key="11">
    <source>
        <dbReference type="Proteomes" id="UP000179129"/>
    </source>
</evidence>
<dbReference type="GO" id="GO:0005524">
    <property type="term" value="F:ATP binding"/>
    <property type="evidence" value="ECO:0007669"/>
    <property type="project" value="UniProtKB-KW"/>
</dbReference>
<feature type="modified residue" description="4-aspartylphosphate" evidence="7">
    <location>
        <position position="56"/>
    </location>
</feature>
<dbReference type="InterPro" id="IPR002197">
    <property type="entry name" value="HTH_Fis"/>
</dbReference>
<evidence type="ECO:0000256" key="5">
    <source>
        <dbReference type="ARBA" id="ARBA00023125"/>
    </source>
</evidence>
<keyword evidence="6" id="KW-0804">Transcription</keyword>
<evidence type="ECO:0000313" key="10">
    <source>
        <dbReference type="EMBL" id="OGG00502.1"/>
    </source>
</evidence>
<dbReference type="FunFam" id="3.40.50.300:FF:000006">
    <property type="entry name" value="DNA-binding transcriptional regulator NtrC"/>
    <property type="match status" value="1"/>
</dbReference>
<dbReference type="PROSITE" id="PS50110">
    <property type="entry name" value="RESPONSE_REGULATORY"/>
    <property type="match status" value="1"/>
</dbReference>
<evidence type="ECO:0000256" key="2">
    <source>
        <dbReference type="ARBA" id="ARBA00022741"/>
    </source>
</evidence>
<sequence>MNKAAVRVLFVEDETSQREVIGDILSDEGYLVDLAADGTEALALLDKNRYQAVVTDLKMPGADGLEVLNRAKELDENTVVVLLTAYGTIATAVRAMKDGATDYLNKPLDKDELMIVLEKALNNSRLVQENIALHAELESRYHFDKIIGASPAMNAIYHLIGKVLNNDSTVLIRGDSGTGKELVARAIHFNGARRKGPFVAVNCGAIPENLIESELFGHEKGAFSGATGRRLGKFEAADGGTLFLDEISTLQYDLQSKFLRVLQEREFQRVGGDQLIKVDVRIITATNQDLRRLSAAGKFRDDLFHRLNVVNISLPPLRERKSDIPLLVKSFLEKYGKKYEREGITMSLEAVEALADYDWPGNVRELENLVEQLVVLSEKPKIEPSDLPSYIFENAFFEDGGEHERAESGESAWSASAEVREAGNSGFRLPSGGINFSNVEESLIRQALQQSGSRMVGAAKLLGISYKTLQYRIKKYRIDLEKLKTP</sequence>
<dbReference type="GO" id="GO:0006355">
    <property type="term" value="P:regulation of DNA-templated transcription"/>
    <property type="evidence" value="ECO:0007669"/>
    <property type="project" value="InterPro"/>
</dbReference>
<dbReference type="FunFam" id="3.40.50.2300:FF:000018">
    <property type="entry name" value="DNA-binding transcriptional regulator NtrC"/>
    <property type="match status" value="1"/>
</dbReference>
<protein>
    <recommendedName>
        <fullName evidence="12">Sigma-54-dependent Fis family transcriptional regulator</fullName>
    </recommendedName>
</protein>
<dbReference type="AlphaFoldDB" id="A0A1F5YKU5"/>
<evidence type="ECO:0000256" key="6">
    <source>
        <dbReference type="ARBA" id="ARBA00023163"/>
    </source>
</evidence>
<dbReference type="InterPro" id="IPR009057">
    <property type="entry name" value="Homeodomain-like_sf"/>
</dbReference>
<dbReference type="EMBL" id="MFIX01000255">
    <property type="protein sequence ID" value="OGG00502.1"/>
    <property type="molecule type" value="Genomic_DNA"/>
</dbReference>
<reference evidence="10 11" key="1">
    <citation type="journal article" date="2016" name="Nat. Commun.">
        <title>Thousands of microbial genomes shed light on interconnected biogeochemical processes in an aquifer system.</title>
        <authorList>
            <person name="Anantharaman K."/>
            <person name="Brown C.T."/>
            <person name="Hug L.A."/>
            <person name="Sharon I."/>
            <person name="Castelle C.J."/>
            <person name="Probst A.J."/>
            <person name="Thomas B.C."/>
            <person name="Singh A."/>
            <person name="Wilkins M.J."/>
            <person name="Karaoz U."/>
            <person name="Brodie E.L."/>
            <person name="Williams K.H."/>
            <person name="Hubbard S.S."/>
            <person name="Banfield J.F."/>
        </authorList>
    </citation>
    <scope>NUCLEOTIDE SEQUENCE [LARGE SCALE GENOMIC DNA]</scope>
</reference>
<organism evidence="10 11">
    <name type="scientific">Candidatus Glassbacteria bacterium RIFCSPLOWO2_12_FULL_58_11</name>
    <dbReference type="NCBI Taxonomy" id="1817867"/>
    <lineage>
        <taxon>Bacteria</taxon>
        <taxon>Candidatus Glassiibacteriota</taxon>
    </lineage>
</organism>
<dbReference type="PROSITE" id="PS00688">
    <property type="entry name" value="SIGMA54_INTERACT_3"/>
    <property type="match status" value="1"/>
</dbReference>
<dbReference type="Gene3D" id="1.10.10.60">
    <property type="entry name" value="Homeodomain-like"/>
    <property type="match status" value="1"/>
</dbReference>
<dbReference type="Pfam" id="PF02954">
    <property type="entry name" value="HTH_8"/>
    <property type="match status" value="1"/>
</dbReference>
<dbReference type="InterPro" id="IPR001789">
    <property type="entry name" value="Sig_transdc_resp-reg_receiver"/>
</dbReference>
<dbReference type="InterPro" id="IPR003593">
    <property type="entry name" value="AAA+_ATPase"/>
</dbReference>
<dbReference type="Pfam" id="PF00158">
    <property type="entry name" value="Sigma54_activat"/>
    <property type="match status" value="1"/>
</dbReference>
<gene>
    <name evidence="10" type="ORF">A3F83_09710</name>
</gene>
<keyword evidence="2" id="KW-0547">Nucleotide-binding</keyword>
<dbReference type="SUPFAM" id="SSF52540">
    <property type="entry name" value="P-loop containing nucleoside triphosphate hydrolases"/>
    <property type="match status" value="1"/>
</dbReference>
<dbReference type="PANTHER" id="PTHR32071:SF57">
    <property type="entry name" value="C4-DICARBOXYLATE TRANSPORT TRANSCRIPTIONAL REGULATORY PROTEIN DCTD"/>
    <property type="match status" value="1"/>
</dbReference>
<keyword evidence="4" id="KW-0805">Transcription regulation</keyword>
<dbReference type="InterPro" id="IPR011006">
    <property type="entry name" value="CheY-like_superfamily"/>
</dbReference>
<evidence type="ECO:0000256" key="7">
    <source>
        <dbReference type="PROSITE-ProRule" id="PRU00169"/>
    </source>
</evidence>
<dbReference type="InterPro" id="IPR025944">
    <property type="entry name" value="Sigma_54_int_dom_CS"/>
</dbReference>
<dbReference type="SMART" id="SM00382">
    <property type="entry name" value="AAA"/>
    <property type="match status" value="1"/>
</dbReference>
<dbReference type="InterPro" id="IPR058031">
    <property type="entry name" value="AAA_lid_NorR"/>
</dbReference>
<dbReference type="CDD" id="cd00009">
    <property type="entry name" value="AAA"/>
    <property type="match status" value="1"/>
</dbReference>
<evidence type="ECO:0000256" key="4">
    <source>
        <dbReference type="ARBA" id="ARBA00023015"/>
    </source>
</evidence>
<dbReference type="PROSITE" id="PS50045">
    <property type="entry name" value="SIGMA54_INTERACT_4"/>
    <property type="match status" value="1"/>
</dbReference>
<feature type="domain" description="Sigma-54 factor interaction" evidence="8">
    <location>
        <begin position="146"/>
        <end position="375"/>
    </location>
</feature>
<dbReference type="Proteomes" id="UP000179129">
    <property type="component" value="Unassembled WGS sequence"/>
</dbReference>
<keyword evidence="3" id="KW-0067">ATP-binding</keyword>
<evidence type="ECO:0000256" key="3">
    <source>
        <dbReference type="ARBA" id="ARBA00022840"/>
    </source>
</evidence>
<feature type="domain" description="Response regulatory" evidence="9">
    <location>
        <begin position="7"/>
        <end position="121"/>
    </location>
</feature>
<accession>A0A1F5YKU5</accession>
<dbReference type="Pfam" id="PF25601">
    <property type="entry name" value="AAA_lid_14"/>
    <property type="match status" value="1"/>
</dbReference>
<dbReference type="InterPro" id="IPR027417">
    <property type="entry name" value="P-loop_NTPase"/>
</dbReference>
<dbReference type="Gene3D" id="3.40.50.2300">
    <property type="match status" value="1"/>
</dbReference>
<evidence type="ECO:0000256" key="1">
    <source>
        <dbReference type="ARBA" id="ARBA00022553"/>
    </source>
</evidence>
<comment type="caution">
    <text evidence="10">The sequence shown here is derived from an EMBL/GenBank/DDBJ whole genome shotgun (WGS) entry which is preliminary data.</text>
</comment>
<dbReference type="Gene3D" id="1.10.8.60">
    <property type="match status" value="1"/>
</dbReference>
<dbReference type="InterPro" id="IPR025943">
    <property type="entry name" value="Sigma_54_int_dom_ATP-bd_2"/>
</dbReference>
<dbReference type="PROSITE" id="PS00676">
    <property type="entry name" value="SIGMA54_INTERACT_2"/>
    <property type="match status" value="1"/>
</dbReference>
<evidence type="ECO:0000259" key="8">
    <source>
        <dbReference type="PROSITE" id="PS50045"/>
    </source>
</evidence>
<dbReference type="GO" id="GO:0043565">
    <property type="term" value="F:sequence-specific DNA binding"/>
    <property type="evidence" value="ECO:0007669"/>
    <property type="project" value="InterPro"/>
</dbReference>
<dbReference type="GO" id="GO:0000160">
    <property type="term" value="P:phosphorelay signal transduction system"/>
    <property type="evidence" value="ECO:0007669"/>
    <property type="project" value="InterPro"/>
</dbReference>
<dbReference type="SMART" id="SM00448">
    <property type="entry name" value="REC"/>
    <property type="match status" value="1"/>
</dbReference>
<dbReference type="Gene3D" id="3.40.50.300">
    <property type="entry name" value="P-loop containing nucleotide triphosphate hydrolases"/>
    <property type="match status" value="1"/>
</dbReference>
<dbReference type="SUPFAM" id="SSF46689">
    <property type="entry name" value="Homeodomain-like"/>
    <property type="match status" value="1"/>
</dbReference>
<keyword evidence="5" id="KW-0238">DNA-binding</keyword>
<proteinExistence type="predicted"/>
<dbReference type="PRINTS" id="PR01590">
    <property type="entry name" value="HTHFIS"/>
</dbReference>
<dbReference type="PROSITE" id="PS00675">
    <property type="entry name" value="SIGMA54_INTERACT_1"/>
    <property type="match status" value="1"/>
</dbReference>
<dbReference type="Pfam" id="PF00072">
    <property type="entry name" value="Response_reg"/>
    <property type="match status" value="1"/>
</dbReference>
<evidence type="ECO:0000259" key="9">
    <source>
        <dbReference type="PROSITE" id="PS50110"/>
    </source>
</evidence>
<name>A0A1F5YKU5_9BACT</name>
<dbReference type="InterPro" id="IPR002078">
    <property type="entry name" value="Sigma_54_int"/>
</dbReference>
<dbReference type="InterPro" id="IPR025662">
    <property type="entry name" value="Sigma_54_int_dom_ATP-bd_1"/>
</dbReference>
<dbReference type="SUPFAM" id="SSF52172">
    <property type="entry name" value="CheY-like"/>
    <property type="match status" value="1"/>
</dbReference>
<dbReference type="PANTHER" id="PTHR32071">
    <property type="entry name" value="TRANSCRIPTIONAL REGULATORY PROTEIN"/>
    <property type="match status" value="1"/>
</dbReference>
<keyword evidence="1 7" id="KW-0597">Phosphoprotein</keyword>
<evidence type="ECO:0008006" key="12">
    <source>
        <dbReference type="Google" id="ProtNLM"/>
    </source>
</evidence>
<dbReference type="STRING" id="1817867.A3F83_09710"/>